<evidence type="ECO:0000313" key="2">
    <source>
        <dbReference type="Proteomes" id="UP000216363"/>
    </source>
</evidence>
<dbReference type="AlphaFoldDB" id="A0A256GDI8"/>
<dbReference type="Proteomes" id="UP000216363">
    <property type="component" value="Unassembled WGS sequence"/>
</dbReference>
<name>A0A256GDI8_9HYPH</name>
<proteinExistence type="predicted"/>
<comment type="caution">
    <text evidence="1">The sequence shown here is derived from an EMBL/GenBank/DDBJ whole genome shotgun (WGS) entry which is preliminary data.</text>
</comment>
<dbReference type="EMBL" id="NNRN01000062">
    <property type="protein sequence ID" value="OYR24691.1"/>
    <property type="molecule type" value="Genomic_DNA"/>
</dbReference>
<sequence length="48" mass="5014">MNGASVVAGPFETNSDAWRALDRITGDPINPAEKKSEWIASKIIGGAA</sequence>
<reference evidence="1 2" key="1">
    <citation type="submission" date="2017-07" db="EMBL/GenBank/DDBJ databases">
        <title>Draft genome of Ochrobactrum lupini type strain LUP21.</title>
        <authorList>
            <person name="Krzyzanowska D.M."/>
            <person name="Jafra S."/>
        </authorList>
    </citation>
    <scope>NUCLEOTIDE SEQUENCE [LARGE SCALE GENOMIC DNA]</scope>
    <source>
        <strain evidence="1 2">LUP21</strain>
    </source>
</reference>
<protein>
    <submittedName>
        <fullName evidence="1">Uncharacterized protein</fullName>
    </submittedName>
</protein>
<accession>A0A256GDI8</accession>
<organism evidence="1 2">
    <name type="scientific">Brucella lupini</name>
    <dbReference type="NCBI Taxonomy" id="255457"/>
    <lineage>
        <taxon>Bacteria</taxon>
        <taxon>Pseudomonadati</taxon>
        <taxon>Pseudomonadota</taxon>
        <taxon>Alphaproteobacteria</taxon>
        <taxon>Hyphomicrobiales</taxon>
        <taxon>Brucellaceae</taxon>
        <taxon>Brucella/Ochrobactrum group</taxon>
        <taxon>Brucella</taxon>
    </lineage>
</organism>
<gene>
    <name evidence="1" type="ORF">CES86_4980</name>
</gene>
<evidence type="ECO:0000313" key="1">
    <source>
        <dbReference type="EMBL" id="OYR24691.1"/>
    </source>
</evidence>